<dbReference type="Pfam" id="PF02541">
    <property type="entry name" value="Ppx-GppA"/>
    <property type="match status" value="1"/>
</dbReference>
<reference evidence="2" key="2">
    <citation type="journal article" date="2021" name="PeerJ">
        <title>Extensive microbial diversity within the chicken gut microbiome revealed by metagenomics and culture.</title>
        <authorList>
            <person name="Gilroy R."/>
            <person name="Ravi A."/>
            <person name="Getino M."/>
            <person name="Pursley I."/>
            <person name="Horton D.L."/>
            <person name="Alikhan N.F."/>
            <person name="Baker D."/>
            <person name="Gharbi K."/>
            <person name="Hall N."/>
            <person name="Watson M."/>
            <person name="Adriaenssens E.M."/>
            <person name="Foster-Nyarko E."/>
            <person name="Jarju S."/>
            <person name="Secka A."/>
            <person name="Antonio M."/>
            <person name="Oren A."/>
            <person name="Chaudhuri R.R."/>
            <person name="La Ragione R."/>
            <person name="Hildebrand F."/>
            <person name="Pallen M.J."/>
        </authorList>
    </citation>
    <scope>NUCLEOTIDE SEQUENCE</scope>
    <source>
        <strain evidence="2">CHK158-818</strain>
    </source>
</reference>
<evidence type="ECO:0000313" key="3">
    <source>
        <dbReference type="Proteomes" id="UP000824112"/>
    </source>
</evidence>
<protein>
    <submittedName>
        <fullName evidence="2">Ppx/GppA family phosphatase</fullName>
    </submittedName>
</protein>
<evidence type="ECO:0000313" key="2">
    <source>
        <dbReference type="EMBL" id="HIU55025.1"/>
    </source>
</evidence>
<dbReference type="PANTHER" id="PTHR30005">
    <property type="entry name" value="EXOPOLYPHOSPHATASE"/>
    <property type="match status" value="1"/>
</dbReference>
<dbReference type="AlphaFoldDB" id="A0A9D1SCG6"/>
<dbReference type="PANTHER" id="PTHR30005:SF0">
    <property type="entry name" value="RETROGRADE REGULATION PROTEIN 2"/>
    <property type="match status" value="1"/>
</dbReference>
<organism evidence="2 3">
    <name type="scientific">Candidatus Gallibacteroides avistercoris</name>
    <dbReference type="NCBI Taxonomy" id="2840833"/>
    <lineage>
        <taxon>Bacteria</taxon>
        <taxon>Pseudomonadati</taxon>
        <taxon>Bacteroidota</taxon>
        <taxon>Bacteroidia</taxon>
        <taxon>Bacteroidales</taxon>
        <taxon>Bacteroidaceae</taxon>
        <taxon>Bacteroidaceae incertae sedis</taxon>
        <taxon>Candidatus Gallibacteroides</taxon>
    </lineage>
</organism>
<proteinExistence type="predicted"/>
<gene>
    <name evidence="2" type="ORF">IAB03_04350</name>
</gene>
<dbReference type="InterPro" id="IPR050273">
    <property type="entry name" value="GppA/Ppx_hydrolase"/>
</dbReference>
<dbReference type="Gene3D" id="3.30.420.40">
    <property type="match status" value="1"/>
</dbReference>
<dbReference type="GO" id="GO:0016462">
    <property type="term" value="F:pyrophosphatase activity"/>
    <property type="evidence" value="ECO:0007669"/>
    <property type="project" value="TreeGrafter"/>
</dbReference>
<dbReference type="InterPro" id="IPR003695">
    <property type="entry name" value="Ppx_GppA_N"/>
</dbReference>
<dbReference type="InterPro" id="IPR043129">
    <property type="entry name" value="ATPase_NBD"/>
</dbReference>
<dbReference type="SUPFAM" id="SSF53067">
    <property type="entry name" value="Actin-like ATPase domain"/>
    <property type="match status" value="2"/>
</dbReference>
<dbReference type="Proteomes" id="UP000824112">
    <property type="component" value="Unassembled WGS sequence"/>
</dbReference>
<reference evidence="2" key="1">
    <citation type="submission" date="2020-10" db="EMBL/GenBank/DDBJ databases">
        <authorList>
            <person name="Gilroy R."/>
        </authorList>
    </citation>
    <scope>NUCLEOTIDE SEQUENCE</scope>
    <source>
        <strain evidence="2">CHK158-818</strain>
    </source>
</reference>
<dbReference type="Gene3D" id="3.30.420.150">
    <property type="entry name" value="Exopolyphosphatase. Domain 2"/>
    <property type="match status" value="1"/>
</dbReference>
<feature type="domain" description="Ppx/GppA phosphatase N-terminal" evidence="1">
    <location>
        <begin position="43"/>
        <end position="291"/>
    </location>
</feature>
<dbReference type="CDD" id="cd24006">
    <property type="entry name" value="ASKHA_NBD_PPX_GppA"/>
    <property type="match status" value="1"/>
</dbReference>
<comment type="caution">
    <text evidence="2">The sequence shown here is derived from an EMBL/GenBank/DDBJ whole genome shotgun (WGS) entry which is preliminary data.</text>
</comment>
<accession>A0A9D1SCG6</accession>
<dbReference type="EMBL" id="DVNA01000104">
    <property type="protein sequence ID" value="HIU55025.1"/>
    <property type="molecule type" value="Genomic_DNA"/>
</dbReference>
<sequence>MAELNFAAIDIGTNAVRLMIKGIDAGKDVEEKLSKRLLLRIPLRLGNDVFAFGKITENKKEQLLHSILAFKELMTVYRVVRYRACATSAMREASNGISVAQEIEAICGIHLEIISGYEEAALLYSSHIGNLFNPEQHHICVDVGGGSTEISRIEKGCLVGTESYNIGTLRLLHDKTDPNEIDRLYSDLEILRNRYPGMRIIGSGGNINKLFRLSGTKAGKPLEITTLKKIYSCLKKMSVTERMEKLQLKPDRADVIVPAASLFLEIARHAGVSQIEVPTLGLGDGIVNDLFQKYRDGI</sequence>
<name>A0A9D1SCG6_9BACT</name>
<evidence type="ECO:0000259" key="1">
    <source>
        <dbReference type="Pfam" id="PF02541"/>
    </source>
</evidence>